<reference evidence="2 3" key="1">
    <citation type="submission" date="2019-10" db="EMBL/GenBank/DDBJ databases">
        <title>Prolixibacter strains distinguished by the presence of nitrate reductase genes were adept at nitrate-dependent anaerobic corrosion of metallic iron and carbon steel.</title>
        <authorList>
            <person name="Iino T."/>
            <person name="Shono N."/>
            <person name="Ito K."/>
            <person name="Nakamura R."/>
            <person name="Sueoka K."/>
            <person name="Harayama S."/>
            <person name="Ohkuma M."/>
        </authorList>
    </citation>
    <scope>NUCLEOTIDE SEQUENCE [LARGE SCALE GENOMIC DNA]</scope>
    <source>
        <strain evidence="2 3">MIC1-1</strain>
    </source>
</reference>
<dbReference type="EMBL" id="BLAU01000001">
    <property type="protein sequence ID" value="GET19761.1"/>
    <property type="molecule type" value="Genomic_DNA"/>
</dbReference>
<organism evidence="2 3">
    <name type="scientific">Prolixibacter denitrificans</name>
    <dbReference type="NCBI Taxonomy" id="1541063"/>
    <lineage>
        <taxon>Bacteria</taxon>
        <taxon>Pseudomonadati</taxon>
        <taxon>Bacteroidota</taxon>
        <taxon>Bacteroidia</taxon>
        <taxon>Marinilabiliales</taxon>
        <taxon>Prolixibacteraceae</taxon>
        <taxon>Prolixibacter</taxon>
    </lineage>
</organism>
<dbReference type="SUPFAM" id="SSF56925">
    <property type="entry name" value="OMPA-like"/>
    <property type="match status" value="1"/>
</dbReference>
<evidence type="ECO:0000313" key="2">
    <source>
        <dbReference type="EMBL" id="GET19761.1"/>
    </source>
</evidence>
<protein>
    <submittedName>
        <fullName evidence="2">Uncharacterized protein</fullName>
    </submittedName>
</protein>
<dbReference type="InterPro" id="IPR011250">
    <property type="entry name" value="OMP/PagP_B-barrel"/>
</dbReference>
<keyword evidence="3" id="KW-1185">Reference proteome</keyword>
<feature type="signal peptide" evidence="1">
    <location>
        <begin position="1"/>
        <end position="22"/>
    </location>
</feature>
<name>A0ABQ0ZDZ1_9BACT</name>
<gene>
    <name evidence="2" type="ORF">JCM18694_00070</name>
</gene>
<feature type="chain" id="PRO_5046887852" evidence="1">
    <location>
        <begin position="23"/>
        <end position="164"/>
    </location>
</feature>
<evidence type="ECO:0000313" key="3">
    <source>
        <dbReference type="Proteomes" id="UP000396862"/>
    </source>
</evidence>
<keyword evidence="1" id="KW-0732">Signal</keyword>
<dbReference type="Gene3D" id="2.40.160.20">
    <property type="match status" value="1"/>
</dbReference>
<accession>A0ABQ0ZDZ1</accession>
<sequence>MTMRKIFLAILLIAGTFGFANAQINHQHALGLRLGDNANFGTEISYQYTLTPMTRLEADLGVRSGNSWNSWAITGVHQWVWHIDGGFNWYAGAGAGIGSWSYRNNYTDYGDSGLFLTIAGTAGIEYNFEIPLQVAIDTRPQIGFINPQGDNLNFDLALSVRYCF</sequence>
<comment type="caution">
    <text evidence="2">The sequence shown here is derived from an EMBL/GenBank/DDBJ whole genome shotgun (WGS) entry which is preliminary data.</text>
</comment>
<evidence type="ECO:0000256" key="1">
    <source>
        <dbReference type="SAM" id="SignalP"/>
    </source>
</evidence>
<proteinExistence type="predicted"/>
<dbReference type="Proteomes" id="UP000396862">
    <property type="component" value="Unassembled WGS sequence"/>
</dbReference>